<name>A0AAJ8BTU0_ASPNG</name>
<reference evidence="2" key="1">
    <citation type="submission" date="2025-02" db="EMBL/GenBank/DDBJ databases">
        <authorList>
            <consortium name="NCBI Genome Project"/>
        </authorList>
    </citation>
    <scope>NUCLEOTIDE SEQUENCE</scope>
</reference>
<accession>A0AAJ8BTU0</accession>
<keyword evidence="1" id="KW-0732">Signal</keyword>
<evidence type="ECO:0000313" key="2">
    <source>
        <dbReference type="RefSeq" id="XP_059603777.1"/>
    </source>
</evidence>
<gene>
    <name evidence="2" type="ORF">An06g00400</name>
</gene>
<dbReference type="RefSeq" id="XP_059603777.1">
    <property type="nucleotide sequence ID" value="XM_059748012.1"/>
</dbReference>
<organism evidence="2">
    <name type="scientific">Aspergillus niger</name>
    <dbReference type="NCBI Taxonomy" id="5061"/>
    <lineage>
        <taxon>Eukaryota</taxon>
        <taxon>Fungi</taxon>
        <taxon>Dikarya</taxon>
        <taxon>Ascomycota</taxon>
        <taxon>Pezizomycotina</taxon>
        <taxon>Eurotiomycetes</taxon>
        <taxon>Eurotiomycetidae</taxon>
        <taxon>Eurotiales</taxon>
        <taxon>Aspergillaceae</taxon>
        <taxon>Aspergillus</taxon>
        <taxon>Aspergillus subgen. Circumdati</taxon>
    </lineage>
</organism>
<sequence>MTLFALSLLITAPFLVLSSRCSTPPCGRVENHSPWPLDWAEFDGLKVFWNSDGGSAPNTGTVPCSIDTLSPGSGKGGFFNDGIDVDGYIDRDYIVKFRWDGVTMGVLKGQWTKISSSQTALCDGSSSGTAGLERWMDAPGSQALGYASFRKSYVRQSVYTKPSRFPAIDLLVEQHHMTQGSRSPAMCAQYTLFHGTLFPPMRILPASLTTYICYFGFVPIFCHSKHPIPAATSTAQATPPCRARDHQGLIYPGSANGGTLIVWWSDIDSLLHIDRVIFVFCKLYVSERYQRPKECPCSSGNGVYKTALSRSSQTAIFFRVSSKAS</sequence>
<feature type="chain" id="PRO_5044836007" evidence="1">
    <location>
        <begin position="19"/>
        <end position="325"/>
    </location>
</feature>
<dbReference type="KEGG" id="ang:An06g00400"/>
<protein>
    <submittedName>
        <fullName evidence="2">Uncharacterized protein</fullName>
    </submittedName>
</protein>
<feature type="signal peptide" evidence="1">
    <location>
        <begin position="1"/>
        <end position="18"/>
    </location>
</feature>
<dbReference type="VEuPathDB" id="FungiDB:An06g00400"/>
<dbReference type="AlphaFoldDB" id="A0AAJ8BTU0"/>
<evidence type="ECO:0000256" key="1">
    <source>
        <dbReference type="SAM" id="SignalP"/>
    </source>
</evidence>
<proteinExistence type="predicted"/>
<dbReference type="GeneID" id="84591170"/>
<reference evidence="2" key="2">
    <citation type="submission" date="2025-08" db="UniProtKB">
        <authorList>
            <consortium name="RefSeq"/>
        </authorList>
    </citation>
    <scope>IDENTIFICATION</scope>
</reference>